<dbReference type="EMBL" id="MVBM01000004">
    <property type="protein sequence ID" value="OOK73423.1"/>
    <property type="molecule type" value="Genomic_DNA"/>
</dbReference>
<protein>
    <submittedName>
        <fullName evidence="4">PPE family protein</fullName>
    </submittedName>
</protein>
<dbReference type="Gene3D" id="1.20.1260.20">
    <property type="entry name" value="PPE superfamily"/>
    <property type="match status" value="1"/>
</dbReference>
<dbReference type="InterPro" id="IPR000030">
    <property type="entry name" value="PPE_dom"/>
</dbReference>
<evidence type="ECO:0000256" key="1">
    <source>
        <dbReference type="ARBA" id="ARBA00010652"/>
    </source>
</evidence>
<dbReference type="Proteomes" id="UP000189229">
    <property type="component" value="Unassembled WGS sequence"/>
</dbReference>
<organism evidence="4 5">
    <name type="scientific">Mycobacterium kansasii</name>
    <dbReference type="NCBI Taxonomy" id="1768"/>
    <lineage>
        <taxon>Bacteria</taxon>
        <taxon>Bacillati</taxon>
        <taxon>Actinomycetota</taxon>
        <taxon>Actinomycetes</taxon>
        <taxon>Mycobacteriales</taxon>
        <taxon>Mycobacteriaceae</taxon>
        <taxon>Mycobacterium</taxon>
    </lineage>
</organism>
<evidence type="ECO:0000256" key="2">
    <source>
        <dbReference type="SAM" id="MobiDB-lite"/>
    </source>
</evidence>
<dbReference type="SUPFAM" id="SSF140459">
    <property type="entry name" value="PE/PPE dimer-like"/>
    <property type="match status" value="1"/>
</dbReference>
<feature type="region of interest" description="Disordered" evidence="2">
    <location>
        <begin position="386"/>
        <end position="432"/>
    </location>
</feature>
<evidence type="ECO:0000259" key="3">
    <source>
        <dbReference type="Pfam" id="PF00823"/>
    </source>
</evidence>
<dbReference type="PANTHER" id="PTHR46766">
    <property type="entry name" value="GLUTAMINE-RICH PROTEIN 2"/>
    <property type="match status" value="1"/>
</dbReference>
<name>A0A1V3X288_MYCKA</name>
<dbReference type="GO" id="GO:0052572">
    <property type="term" value="P:response to host immune response"/>
    <property type="evidence" value="ECO:0007669"/>
    <property type="project" value="TreeGrafter"/>
</dbReference>
<proteinExistence type="inferred from homology"/>
<dbReference type="InterPro" id="IPR038332">
    <property type="entry name" value="PPE_sf"/>
</dbReference>
<evidence type="ECO:0000313" key="4">
    <source>
        <dbReference type="EMBL" id="OOK73423.1"/>
    </source>
</evidence>
<dbReference type="FunFam" id="1.20.1260.20:FF:000001">
    <property type="entry name" value="PPE family protein PPE41"/>
    <property type="match status" value="1"/>
</dbReference>
<feature type="domain" description="PPE" evidence="3">
    <location>
        <begin position="6"/>
        <end position="168"/>
    </location>
</feature>
<dbReference type="AlphaFoldDB" id="A0A1V3X288"/>
<accession>A0A1V3X288</accession>
<comment type="caution">
    <text evidence="4">The sequence shown here is derived from an EMBL/GenBank/DDBJ whole genome shotgun (WGS) entry which is preliminary data.</text>
</comment>
<gene>
    <name evidence="4" type="ORF">BZL30_5037</name>
</gene>
<dbReference type="PANTHER" id="PTHR46766:SF1">
    <property type="entry name" value="GLUTAMINE-RICH PROTEIN 2"/>
    <property type="match status" value="1"/>
</dbReference>
<sequence length="432" mass="46275">MTVALDFAMLPPEINSARMYSGPGSGPMLAAASAWKSLAAELRATALSYHSVLAALTGEEWYGPASASMAAAAAPYVAWLNTTAVQAEQTAVQAEAAAGAYEAAFGATVPPPVIAANRAQLMALIATNILGQNTPAIAATEAQYTEMWAQDAMAMYGYAGSSAAATQLSPFVEPQQATNPSGLAAQAAAVTEASANSAGNQSSTLSGLISMVPSALQGLSGPNSTSWLQVIWDLLTGSGPAWWQTLWNVWGPTRMSGTPSLQLGSSSRVARLHPSWLASWLAQWLRMRLRMRVRPRLASAVGWRRARSRPLAALEAPFRPVWATRALSANCRYRRRGPRPRHCTARWVRLWEARRWSHLRRRWQPVCQVCHSAIWPASPSDVLYPSTASAPPSSRDLPPRASRRPRCAPMTQPPLPAADSVSMVFAPPADAT</sequence>
<comment type="similarity">
    <text evidence="1">Belongs to the mycobacterial PPE family.</text>
</comment>
<evidence type="ECO:0000313" key="5">
    <source>
        <dbReference type="Proteomes" id="UP000189229"/>
    </source>
</evidence>
<dbReference type="Pfam" id="PF00823">
    <property type="entry name" value="PPE"/>
    <property type="match status" value="1"/>
</dbReference>
<reference evidence="4 5" key="1">
    <citation type="submission" date="2017-02" db="EMBL/GenBank/DDBJ databases">
        <title>Complete genome sequences of Mycobacterium kansasii strains isolated from rhesus macaques.</title>
        <authorList>
            <person name="Panda A."/>
            <person name="Nagaraj S."/>
            <person name="Zhao X."/>
            <person name="Tettelin H."/>
            <person name="Detolla L.J."/>
        </authorList>
    </citation>
    <scope>NUCLEOTIDE SEQUENCE [LARGE SCALE GENOMIC DNA]</scope>
    <source>
        <strain evidence="4 5">11-3813</strain>
    </source>
</reference>